<organism evidence="3 4">
    <name type="scientific">Cordyceps javanica</name>
    <dbReference type="NCBI Taxonomy" id="43265"/>
    <lineage>
        <taxon>Eukaryota</taxon>
        <taxon>Fungi</taxon>
        <taxon>Dikarya</taxon>
        <taxon>Ascomycota</taxon>
        <taxon>Pezizomycotina</taxon>
        <taxon>Sordariomycetes</taxon>
        <taxon>Hypocreomycetidae</taxon>
        <taxon>Hypocreales</taxon>
        <taxon>Cordycipitaceae</taxon>
        <taxon>Cordyceps</taxon>
    </lineage>
</organism>
<evidence type="ECO:0000256" key="2">
    <source>
        <dbReference type="SAM" id="SignalP"/>
    </source>
</evidence>
<keyword evidence="2" id="KW-0732">Signal</keyword>
<evidence type="ECO:0000313" key="4">
    <source>
        <dbReference type="Proteomes" id="UP000315783"/>
    </source>
</evidence>
<keyword evidence="4" id="KW-1185">Reference proteome</keyword>
<feature type="compositionally biased region" description="Low complexity" evidence="1">
    <location>
        <begin position="18"/>
        <end position="41"/>
    </location>
</feature>
<evidence type="ECO:0000256" key="1">
    <source>
        <dbReference type="SAM" id="MobiDB-lite"/>
    </source>
</evidence>
<dbReference type="EMBL" id="SPUK01000007">
    <property type="protein sequence ID" value="TQV95575.1"/>
    <property type="molecule type" value="Genomic_DNA"/>
</dbReference>
<reference evidence="3 4" key="1">
    <citation type="journal article" date="2019" name="Appl. Microbiol. Biotechnol.">
        <title>Genome sequence of Isaria javanica and comparative genome analysis insights into family S53 peptidase evolution in fungal entomopathogens.</title>
        <authorList>
            <person name="Lin R."/>
            <person name="Zhang X."/>
            <person name="Xin B."/>
            <person name="Zou M."/>
            <person name="Gao Y."/>
            <person name="Qin F."/>
            <person name="Hu Q."/>
            <person name="Xie B."/>
            <person name="Cheng X."/>
        </authorList>
    </citation>
    <scope>NUCLEOTIDE SEQUENCE [LARGE SCALE GENOMIC DNA]</scope>
    <source>
        <strain evidence="3 4">IJ1G</strain>
    </source>
</reference>
<proteinExistence type="predicted"/>
<protein>
    <submittedName>
        <fullName evidence="3">Uncharacterized protein</fullName>
    </submittedName>
</protein>
<dbReference type="Proteomes" id="UP000315783">
    <property type="component" value="Unassembled WGS sequence"/>
</dbReference>
<feature type="chain" id="PRO_5021812569" evidence="2">
    <location>
        <begin position="19"/>
        <end position="83"/>
    </location>
</feature>
<dbReference type="AlphaFoldDB" id="A0A545V1H1"/>
<accession>A0A545V1H1</accession>
<evidence type="ECO:0000313" key="3">
    <source>
        <dbReference type="EMBL" id="TQV95575.1"/>
    </source>
</evidence>
<feature type="region of interest" description="Disordered" evidence="1">
    <location>
        <begin position="18"/>
        <end position="45"/>
    </location>
</feature>
<comment type="caution">
    <text evidence="3">The sequence shown here is derived from an EMBL/GenBank/DDBJ whole genome shotgun (WGS) entry which is preliminary data.</text>
</comment>
<gene>
    <name evidence="3" type="ORF">IF1G_05404</name>
</gene>
<name>A0A545V1H1_9HYPO</name>
<sequence>MVRITAAAVLAFVAISSAASSDASESGSLTARADAPADAPASTSHDLEQISLLIDTLATLSDMLKELQQDVISGRTQKDAAVA</sequence>
<feature type="signal peptide" evidence="2">
    <location>
        <begin position="1"/>
        <end position="18"/>
    </location>
</feature>